<dbReference type="PANTHER" id="PTHR34308:SF1">
    <property type="entry name" value="COBALAMIN BIOSYNTHESIS PROTEIN CBIB"/>
    <property type="match status" value="1"/>
</dbReference>
<dbReference type="Pfam" id="PF03186">
    <property type="entry name" value="CobD_Cbib"/>
    <property type="match status" value="1"/>
</dbReference>
<evidence type="ECO:0000256" key="3">
    <source>
        <dbReference type="ARBA" id="ARBA00006263"/>
    </source>
</evidence>
<dbReference type="GO" id="GO:0009236">
    <property type="term" value="P:cobalamin biosynthetic process"/>
    <property type="evidence" value="ECO:0007669"/>
    <property type="project" value="UniProtKB-UniRule"/>
</dbReference>
<keyword evidence="4 9" id="KW-1003">Cell membrane</keyword>
<dbReference type="GO" id="GO:0048472">
    <property type="term" value="F:threonine-phosphate decarboxylase activity"/>
    <property type="evidence" value="ECO:0007669"/>
    <property type="project" value="InterPro"/>
</dbReference>
<evidence type="ECO:0000313" key="11">
    <source>
        <dbReference type="EMBL" id="ABG09456.1"/>
    </source>
</evidence>
<comment type="function">
    <text evidence="9">Converts cobyric acid to cobinamide by the addition of aminopropanol on the F carboxylic group.</text>
</comment>
<evidence type="ECO:0000256" key="7">
    <source>
        <dbReference type="ARBA" id="ARBA00022989"/>
    </source>
</evidence>
<keyword evidence="6 9" id="KW-0812">Transmembrane</keyword>
<keyword evidence="8 9" id="KW-0472">Membrane</keyword>
<evidence type="ECO:0000256" key="10">
    <source>
        <dbReference type="SAM" id="MobiDB-lite"/>
    </source>
</evidence>
<dbReference type="GO" id="GO:0005886">
    <property type="term" value="C:plasma membrane"/>
    <property type="evidence" value="ECO:0007669"/>
    <property type="project" value="UniProtKB-SubCell"/>
</dbReference>
<gene>
    <name evidence="9" type="primary">cobD</name>
    <name evidence="11" type="ordered locus">Mmcs_3349</name>
</gene>
<dbReference type="GO" id="GO:0016874">
    <property type="term" value="F:ligase activity"/>
    <property type="evidence" value="ECO:0007669"/>
    <property type="project" value="UniProtKB-KW"/>
</dbReference>
<dbReference type="NCBIfam" id="TIGR00380">
    <property type="entry name" value="cobal_cbiB"/>
    <property type="match status" value="1"/>
</dbReference>
<dbReference type="NCBIfam" id="NF002276">
    <property type="entry name" value="PRK01209.1-4"/>
    <property type="match status" value="1"/>
</dbReference>
<keyword evidence="5 9" id="KW-0169">Cobalamin biosynthesis</keyword>
<evidence type="ECO:0000256" key="4">
    <source>
        <dbReference type="ARBA" id="ARBA00022475"/>
    </source>
</evidence>
<reference evidence="11" key="1">
    <citation type="submission" date="2006-06" db="EMBL/GenBank/DDBJ databases">
        <title>Complete sequence of chromosome of Mycobacterium sp. MCS.</title>
        <authorList>
            <consortium name="US DOE Joint Genome Institute"/>
            <person name="Copeland A."/>
            <person name="Lucas S."/>
            <person name="Lapidus A."/>
            <person name="Barry K."/>
            <person name="Detter J.C."/>
            <person name="Glavina del Rio T."/>
            <person name="Hammon N."/>
            <person name="Israni S."/>
            <person name="Dalin E."/>
            <person name="Tice H."/>
            <person name="Pitluck S."/>
            <person name="Martinez M."/>
            <person name="Schmutz J."/>
            <person name="Larimer F."/>
            <person name="Land M."/>
            <person name="Hauser L."/>
            <person name="Kyrpides N."/>
            <person name="Kim E."/>
            <person name="Miller C.D."/>
            <person name="Hughes J.E."/>
            <person name="Anderson A.J."/>
            <person name="Sims R.C."/>
            <person name="Richardson P."/>
        </authorList>
    </citation>
    <scope>NUCLEOTIDE SEQUENCE [LARGE SCALE GENOMIC DNA]</scope>
    <source>
        <strain evidence="11">MCS</strain>
    </source>
</reference>
<evidence type="ECO:0000256" key="6">
    <source>
        <dbReference type="ARBA" id="ARBA00022692"/>
    </source>
</evidence>
<proteinExistence type="inferred from homology"/>
<organism evidence="11">
    <name type="scientific">Mycobacterium sp. (strain MCS)</name>
    <dbReference type="NCBI Taxonomy" id="164756"/>
    <lineage>
        <taxon>Bacteria</taxon>
        <taxon>Bacillati</taxon>
        <taxon>Actinomycetota</taxon>
        <taxon>Actinomycetes</taxon>
        <taxon>Mycobacteriales</taxon>
        <taxon>Mycobacteriaceae</taxon>
        <taxon>Mycobacterium</taxon>
    </lineage>
</organism>
<evidence type="ECO:0000256" key="2">
    <source>
        <dbReference type="ARBA" id="ARBA00004953"/>
    </source>
</evidence>
<dbReference type="HAMAP" id="MF_00024">
    <property type="entry name" value="CobD_CbiB"/>
    <property type="match status" value="1"/>
</dbReference>
<comment type="similarity">
    <text evidence="3 9">Belongs to the CobD/CbiB family.</text>
</comment>
<dbReference type="InterPro" id="IPR004485">
    <property type="entry name" value="Cobalamin_biosynth_CobD/CbiB"/>
</dbReference>
<dbReference type="KEGG" id="mmc:Mmcs_3349"/>
<evidence type="ECO:0000256" key="1">
    <source>
        <dbReference type="ARBA" id="ARBA00004651"/>
    </source>
</evidence>
<comment type="subcellular location">
    <subcellularLocation>
        <location evidence="1 9">Cell membrane</location>
        <topology evidence="1 9">Multi-pass membrane protein</topology>
    </subcellularLocation>
</comment>
<dbReference type="EMBL" id="CP000384">
    <property type="protein sequence ID" value="ABG09456.1"/>
    <property type="molecule type" value="Genomic_DNA"/>
</dbReference>
<evidence type="ECO:0000256" key="5">
    <source>
        <dbReference type="ARBA" id="ARBA00022573"/>
    </source>
</evidence>
<accession>A0A5Q5BM19</accession>
<keyword evidence="11" id="KW-0436">Ligase</keyword>
<dbReference type="PANTHER" id="PTHR34308">
    <property type="entry name" value="COBALAMIN BIOSYNTHESIS PROTEIN CBIB"/>
    <property type="match status" value="1"/>
</dbReference>
<protein>
    <recommendedName>
        <fullName evidence="9">Cobalamin biosynthesis protein CobD</fullName>
    </recommendedName>
</protein>
<name>A0A5Q5BM19_MYCSS</name>
<comment type="pathway">
    <text evidence="2 9">Cofactor biosynthesis; adenosylcobalamin biosynthesis.</text>
</comment>
<dbReference type="AlphaFoldDB" id="A0A5Q5BM19"/>
<evidence type="ECO:0000256" key="8">
    <source>
        <dbReference type="ARBA" id="ARBA00023136"/>
    </source>
</evidence>
<feature type="region of interest" description="Disordered" evidence="10">
    <location>
        <begin position="314"/>
        <end position="344"/>
    </location>
</feature>
<keyword evidence="7 9" id="KW-1133">Transmembrane helix</keyword>
<evidence type="ECO:0000256" key="9">
    <source>
        <dbReference type="HAMAP-Rule" id="MF_00024"/>
    </source>
</evidence>
<dbReference type="UniPathway" id="UPA00148"/>
<dbReference type="GO" id="GO:0015420">
    <property type="term" value="F:ABC-type vitamin B12 transporter activity"/>
    <property type="evidence" value="ECO:0007669"/>
    <property type="project" value="UniProtKB-UniRule"/>
</dbReference>
<sequence length="344" mass="35254">MVSPIMRARAAGIAAGLVADALLGDPRRGHPVAGFGRAAAQLERISYADSRRAGALHTGALLSALAVAGATAQRAARRSPWATTALTAAATFVAAGGTSLCRVGDRLSEVLDTGDIEAGRDLLPSLCGRDPSVLDAGGLTRAAVESIAENTSDAQVAPLVWAAVAGVPGLLVYRGANTLDAMIGNRSPRYARFGWAAARLDDALNYLPARLTGLLAALCAPVVGGSPVAAMHAWRRDAHRHPSPNAGVAEATFAGALGVRLGGPTQYAHELEIRPTLGDGRAPVPADLRRAVRLSRVVQGAAAVLAVAVSAAGRSGRPACPRGSRARWSPRQPCRGGADGPRRR</sequence>